<comment type="function">
    <text evidence="12">Flavin transferase that catalyzes the transfer of the FMN moiety of FAD and its covalent binding to the hydroxyl group of a threonine residue in a target flavoprotein.</text>
</comment>
<dbReference type="InterPro" id="IPR003374">
    <property type="entry name" value="ApbE-like_sf"/>
</dbReference>
<evidence type="ECO:0000256" key="4">
    <source>
        <dbReference type="ARBA" id="ARBA00022679"/>
    </source>
</evidence>
<comment type="cofactor">
    <cofactor evidence="11">
        <name>Mg(2+)</name>
        <dbReference type="ChEBI" id="CHEBI:18420"/>
    </cofactor>
    <cofactor evidence="11">
        <name>Mn(2+)</name>
        <dbReference type="ChEBI" id="CHEBI:29035"/>
    </cofactor>
    <text evidence="11">Magnesium. Can also use manganese.</text>
</comment>
<feature type="signal peptide" evidence="12">
    <location>
        <begin position="1"/>
        <end position="24"/>
    </location>
</feature>
<dbReference type="GO" id="GO:0016740">
    <property type="term" value="F:transferase activity"/>
    <property type="evidence" value="ECO:0007669"/>
    <property type="project" value="UniProtKB-UniRule"/>
</dbReference>
<dbReference type="InterPro" id="IPR024932">
    <property type="entry name" value="ApbE"/>
</dbReference>
<feature type="chain" id="PRO_5039743926" description="FAD:protein FMN transferase" evidence="12">
    <location>
        <begin position="25"/>
        <end position="343"/>
    </location>
</feature>
<dbReference type="PROSITE" id="PS51257">
    <property type="entry name" value="PROKAR_LIPOPROTEIN"/>
    <property type="match status" value="1"/>
</dbReference>
<evidence type="ECO:0000256" key="7">
    <source>
        <dbReference type="ARBA" id="ARBA00022842"/>
    </source>
</evidence>
<dbReference type="EC" id="2.7.1.180" evidence="1 10"/>
<reference evidence="13" key="2">
    <citation type="submission" date="2021-04" db="EMBL/GenBank/DDBJ databases">
        <authorList>
            <person name="Gilroy R."/>
        </authorList>
    </citation>
    <scope>NUCLEOTIDE SEQUENCE</scope>
    <source>
        <strain evidence="13">5933</strain>
    </source>
</reference>
<reference evidence="13" key="1">
    <citation type="journal article" date="2021" name="PeerJ">
        <title>Extensive microbial diversity within the chicken gut microbiome revealed by metagenomics and culture.</title>
        <authorList>
            <person name="Gilroy R."/>
            <person name="Ravi A."/>
            <person name="Getino M."/>
            <person name="Pursley I."/>
            <person name="Horton D.L."/>
            <person name="Alikhan N.F."/>
            <person name="Baker D."/>
            <person name="Gharbi K."/>
            <person name="Hall N."/>
            <person name="Watson M."/>
            <person name="Adriaenssens E.M."/>
            <person name="Foster-Nyarko E."/>
            <person name="Jarju S."/>
            <person name="Secka A."/>
            <person name="Antonio M."/>
            <person name="Oren A."/>
            <person name="Chaudhuri R.R."/>
            <person name="La Ragione R."/>
            <person name="Hildebrand F."/>
            <person name="Pallen M.J."/>
        </authorList>
    </citation>
    <scope>NUCLEOTIDE SEQUENCE</scope>
    <source>
        <strain evidence="13">5933</strain>
    </source>
</reference>
<keyword evidence="5 10" id="KW-0479">Metal-binding</keyword>
<evidence type="ECO:0000256" key="5">
    <source>
        <dbReference type="ARBA" id="ARBA00022723"/>
    </source>
</evidence>
<comment type="caution">
    <text evidence="13">The sequence shown here is derived from an EMBL/GenBank/DDBJ whole genome shotgun (WGS) entry which is preliminary data.</text>
</comment>
<evidence type="ECO:0000313" key="13">
    <source>
        <dbReference type="EMBL" id="HJC73090.1"/>
    </source>
</evidence>
<feature type="binding site" evidence="11">
    <location>
        <position position="284"/>
    </location>
    <ligand>
        <name>Mg(2+)</name>
        <dbReference type="ChEBI" id="CHEBI:18420"/>
    </ligand>
</feature>
<dbReference type="GO" id="GO:0005886">
    <property type="term" value="C:plasma membrane"/>
    <property type="evidence" value="ECO:0007669"/>
    <property type="project" value="UniProtKB-SubCell"/>
</dbReference>
<dbReference type="Pfam" id="PF02424">
    <property type="entry name" value="ApbE"/>
    <property type="match status" value="1"/>
</dbReference>
<dbReference type="Gene3D" id="3.10.520.10">
    <property type="entry name" value="ApbE-like domains"/>
    <property type="match status" value="1"/>
</dbReference>
<evidence type="ECO:0000313" key="14">
    <source>
        <dbReference type="Proteomes" id="UP000823918"/>
    </source>
</evidence>
<keyword evidence="6 10" id="KW-0274">FAD</keyword>
<comment type="subcellular location">
    <subcellularLocation>
        <location evidence="12">Cell inner membrane</location>
        <topology evidence="12">Lipid-anchor</topology>
        <orientation evidence="12">Periplasmic side</orientation>
    </subcellularLocation>
</comment>
<comment type="similarity">
    <text evidence="10 12">Belongs to the ApbE family.</text>
</comment>
<protein>
    <recommendedName>
        <fullName evidence="2 10">FAD:protein FMN transferase</fullName>
        <ecNumber evidence="1 10">2.7.1.180</ecNumber>
    </recommendedName>
    <alternativeName>
        <fullName evidence="8 10">Flavin transferase</fullName>
    </alternativeName>
</protein>
<accession>A0A9D2TJY8</accession>
<keyword evidence="12" id="KW-1003">Cell membrane</keyword>
<dbReference type="PANTHER" id="PTHR30040:SF2">
    <property type="entry name" value="FAD:PROTEIN FMN TRANSFERASE"/>
    <property type="match status" value="1"/>
</dbReference>
<comment type="catalytic activity">
    <reaction evidence="9 10 12">
        <text>L-threonyl-[protein] + FAD = FMN-L-threonyl-[protein] + AMP + H(+)</text>
        <dbReference type="Rhea" id="RHEA:36847"/>
        <dbReference type="Rhea" id="RHEA-COMP:11060"/>
        <dbReference type="Rhea" id="RHEA-COMP:11061"/>
        <dbReference type="ChEBI" id="CHEBI:15378"/>
        <dbReference type="ChEBI" id="CHEBI:30013"/>
        <dbReference type="ChEBI" id="CHEBI:57692"/>
        <dbReference type="ChEBI" id="CHEBI:74257"/>
        <dbReference type="ChEBI" id="CHEBI:456215"/>
        <dbReference type="EC" id="2.7.1.180"/>
    </reaction>
</comment>
<gene>
    <name evidence="13" type="ORF">H9698_09910</name>
</gene>
<proteinExistence type="inferred from homology"/>
<keyword evidence="12" id="KW-0732">Signal</keyword>
<sequence>MKKSKIAAVCALALFMAGCGVQEASTTTYAMSTVVSQTVWAQSPEKVCSRVQQVLTDFENQYSLYRSGSEVLAINEEAGKQPVSVSSEMYHFLQQALVLEKGYEDCFALTMAPVTLAWGVYTDTPRVVTTEEREQLLELVDDSALTLLEDGKVQLKKSGQGLDLGGIAKGAACDVVRAVYEEEGVSGALFDLGGNLMAVGKKPNGQAFRVGFRDPVEGQSSAMASFELNDEVIAVSGGYERFFEADGKRYAHIFDPQTAAPAESDLLAVGIVSPSGMEADFYSTALYVGGLERTLDYMKQGGKALALSVDGVFYVSAQLKDTFRWENGKESVYTLQWIEADET</sequence>
<evidence type="ECO:0000256" key="8">
    <source>
        <dbReference type="ARBA" id="ARBA00031306"/>
    </source>
</evidence>
<organism evidence="13 14">
    <name type="scientific">Candidatus Ruthenibacterium merdavium</name>
    <dbReference type="NCBI Taxonomy" id="2838752"/>
    <lineage>
        <taxon>Bacteria</taxon>
        <taxon>Bacillati</taxon>
        <taxon>Bacillota</taxon>
        <taxon>Clostridia</taxon>
        <taxon>Eubacteriales</taxon>
        <taxon>Oscillospiraceae</taxon>
        <taxon>Ruthenibacterium</taxon>
    </lineage>
</organism>
<dbReference type="EMBL" id="DWWA01000051">
    <property type="protein sequence ID" value="HJC73090.1"/>
    <property type="molecule type" value="Genomic_DNA"/>
</dbReference>
<keyword evidence="7 10" id="KW-0460">Magnesium</keyword>
<dbReference type="AlphaFoldDB" id="A0A9D2TJY8"/>
<dbReference type="GO" id="GO:0046872">
    <property type="term" value="F:metal ion binding"/>
    <property type="evidence" value="ECO:0007669"/>
    <property type="project" value="UniProtKB-UniRule"/>
</dbReference>
<feature type="binding site" evidence="11">
    <location>
        <position position="280"/>
    </location>
    <ligand>
        <name>Mg(2+)</name>
        <dbReference type="ChEBI" id="CHEBI:18420"/>
    </ligand>
</feature>
<name>A0A9D2TJY8_9FIRM</name>
<evidence type="ECO:0000256" key="9">
    <source>
        <dbReference type="ARBA" id="ARBA00048540"/>
    </source>
</evidence>
<evidence type="ECO:0000256" key="3">
    <source>
        <dbReference type="ARBA" id="ARBA00022630"/>
    </source>
</evidence>
<dbReference type="SUPFAM" id="SSF143631">
    <property type="entry name" value="ApbE-like"/>
    <property type="match status" value="1"/>
</dbReference>
<dbReference type="PANTHER" id="PTHR30040">
    <property type="entry name" value="THIAMINE BIOSYNTHESIS LIPOPROTEIN APBE"/>
    <property type="match status" value="1"/>
</dbReference>
<feature type="binding site" evidence="11">
    <location>
        <position position="166"/>
    </location>
    <ligand>
        <name>Mg(2+)</name>
        <dbReference type="ChEBI" id="CHEBI:18420"/>
    </ligand>
</feature>
<dbReference type="Proteomes" id="UP000823918">
    <property type="component" value="Unassembled WGS sequence"/>
</dbReference>
<dbReference type="PIRSF" id="PIRSF006268">
    <property type="entry name" value="ApbE"/>
    <property type="match status" value="1"/>
</dbReference>
<evidence type="ECO:0000256" key="2">
    <source>
        <dbReference type="ARBA" id="ARBA00016337"/>
    </source>
</evidence>
<keyword evidence="4 10" id="KW-0808">Transferase</keyword>
<keyword evidence="12" id="KW-0449">Lipoprotein</keyword>
<keyword evidence="12" id="KW-0472">Membrane</keyword>
<evidence type="ECO:0000256" key="10">
    <source>
        <dbReference type="PIRNR" id="PIRNR006268"/>
    </source>
</evidence>
<evidence type="ECO:0000256" key="12">
    <source>
        <dbReference type="RuleBase" id="RU363002"/>
    </source>
</evidence>
<evidence type="ECO:0000256" key="6">
    <source>
        <dbReference type="ARBA" id="ARBA00022827"/>
    </source>
</evidence>
<keyword evidence="3 10" id="KW-0285">Flavoprotein</keyword>
<evidence type="ECO:0000256" key="11">
    <source>
        <dbReference type="PIRSR" id="PIRSR006268-2"/>
    </source>
</evidence>
<keyword evidence="12" id="KW-0997">Cell inner membrane</keyword>
<evidence type="ECO:0000256" key="1">
    <source>
        <dbReference type="ARBA" id="ARBA00011955"/>
    </source>
</evidence>